<evidence type="ECO:0000256" key="1">
    <source>
        <dbReference type="ARBA" id="ARBA00010457"/>
    </source>
</evidence>
<dbReference type="PANTHER" id="PTHR10003">
    <property type="entry name" value="SUPEROXIDE DISMUTASE CU-ZN -RELATED"/>
    <property type="match status" value="1"/>
</dbReference>
<dbReference type="RefSeq" id="WP_175102664.1">
    <property type="nucleotide sequence ID" value="NZ_CADIKM010000001.1"/>
</dbReference>
<feature type="signal peptide" evidence="2">
    <location>
        <begin position="1"/>
        <end position="19"/>
    </location>
</feature>
<dbReference type="AlphaFoldDB" id="A0A6S7AX76"/>
<evidence type="ECO:0000259" key="3">
    <source>
        <dbReference type="Pfam" id="PF00080"/>
    </source>
</evidence>
<keyword evidence="4" id="KW-0560">Oxidoreductase</keyword>
<evidence type="ECO:0000256" key="2">
    <source>
        <dbReference type="SAM" id="SignalP"/>
    </source>
</evidence>
<keyword evidence="5" id="KW-1185">Reference proteome</keyword>
<feature type="domain" description="Superoxide dismutase copper/zinc binding" evidence="3">
    <location>
        <begin position="47"/>
        <end position="176"/>
    </location>
</feature>
<dbReference type="EMBL" id="CADIKM010000001">
    <property type="protein sequence ID" value="CAB3776137.1"/>
    <property type="molecule type" value="Genomic_DNA"/>
</dbReference>
<name>A0A6S7AX76_9BURK</name>
<dbReference type="Proteomes" id="UP000494115">
    <property type="component" value="Unassembled WGS sequence"/>
</dbReference>
<dbReference type="PROSITE" id="PS51257">
    <property type="entry name" value="PROKAR_LIPOPROTEIN"/>
    <property type="match status" value="1"/>
</dbReference>
<protein>
    <submittedName>
        <fullName evidence="4">Superoxide dismutase [Cu-Zn]</fullName>
        <ecNumber evidence="4">1.15.1.1</ecNumber>
    </submittedName>
</protein>
<reference evidence="4 5" key="1">
    <citation type="submission" date="2020-04" db="EMBL/GenBank/DDBJ databases">
        <authorList>
            <person name="De Canck E."/>
        </authorList>
    </citation>
    <scope>NUCLEOTIDE SEQUENCE [LARGE SCALE GENOMIC DNA]</scope>
    <source>
        <strain evidence="4 5">LMG 28138</strain>
    </source>
</reference>
<dbReference type="GO" id="GO:0005507">
    <property type="term" value="F:copper ion binding"/>
    <property type="evidence" value="ECO:0007669"/>
    <property type="project" value="InterPro"/>
</dbReference>
<dbReference type="SUPFAM" id="SSF49329">
    <property type="entry name" value="Cu,Zn superoxide dismutase-like"/>
    <property type="match status" value="1"/>
</dbReference>
<dbReference type="EC" id="1.15.1.1" evidence="4"/>
<dbReference type="InterPro" id="IPR024134">
    <property type="entry name" value="SOD_Cu/Zn_/chaperone"/>
</dbReference>
<proteinExistence type="inferred from homology"/>
<keyword evidence="2" id="KW-0732">Signal</keyword>
<accession>A0A6S7AX76</accession>
<sequence length="178" mass="18750">MKPRSLPLIILIGCCPLFASFAGCSMFADHPRRAEAVLHPAPGTNTRGIVTFVDNPDGVQVTYNLQGLPPDSDHGLHIHERGDCIAAGPAGLGPIFNPLPAPVGAGRNLVHAEGDLPDIHADSNGVAAGFFVIPDLSLDGVRSVIGRILVVHRDPDDPYTMVPNFSDGPRLACGVIER</sequence>
<gene>
    <name evidence="4" type="primary">sodC</name>
    <name evidence="4" type="ORF">LMG28138_00089</name>
</gene>
<organism evidence="4 5">
    <name type="scientific">Pararobbsia alpina</name>
    <dbReference type="NCBI Taxonomy" id="621374"/>
    <lineage>
        <taxon>Bacteria</taxon>
        <taxon>Pseudomonadati</taxon>
        <taxon>Pseudomonadota</taxon>
        <taxon>Betaproteobacteria</taxon>
        <taxon>Burkholderiales</taxon>
        <taxon>Burkholderiaceae</taxon>
        <taxon>Pararobbsia</taxon>
    </lineage>
</organism>
<dbReference type="GO" id="GO:0004784">
    <property type="term" value="F:superoxide dismutase activity"/>
    <property type="evidence" value="ECO:0007669"/>
    <property type="project" value="UniProtKB-EC"/>
</dbReference>
<evidence type="ECO:0000313" key="5">
    <source>
        <dbReference type="Proteomes" id="UP000494115"/>
    </source>
</evidence>
<dbReference type="InterPro" id="IPR036423">
    <property type="entry name" value="SOD-like_Cu/Zn_dom_sf"/>
</dbReference>
<dbReference type="Gene3D" id="2.60.40.200">
    <property type="entry name" value="Superoxide dismutase, copper/zinc binding domain"/>
    <property type="match status" value="1"/>
</dbReference>
<comment type="similarity">
    <text evidence="1">Belongs to the Cu-Zn superoxide dismutase family.</text>
</comment>
<feature type="chain" id="PRO_5028940512" evidence="2">
    <location>
        <begin position="20"/>
        <end position="178"/>
    </location>
</feature>
<evidence type="ECO:0000313" key="4">
    <source>
        <dbReference type="EMBL" id="CAB3776137.1"/>
    </source>
</evidence>
<dbReference type="InterPro" id="IPR001424">
    <property type="entry name" value="SOD_Cu_Zn_dom"/>
</dbReference>
<dbReference type="Pfam" id="PF00080">
    <property type="entry name" value="Sod_Cu"/>
    <property type="match status" value="1"/>
</dbReference>